<evidence type="ECO:0000313" key="3">
    <source>
        <dbReference type="Proteomes" id="UP001595445"/>
    </source>
</evidence>
<dbReference type="InterPro" id="IPR003346">
    <property type="entry name" value="Transposase_20"/>
</dbReference>
<dbReference type="PANTHER" id="PTHR33055">
    <property type="entry name" value="TRANSPOSASE FOR INSERTION SEQUENCE ELEMENT IS1111A"/>
    <property type="match status" value="1"/>
</dbReference>
<comment type="caution">
    <text evidence="2">The sequence shown here is derived from an EMBL/GenBank/DDBJ whole genome shotgun (WGS) entry which is preliminary data.</text>
</comment>
<proteinExistence type="predicted"/>
<dbReference type="Proteomes" id="UP001595445">
    <property type="component" value="Unassembled WGS sequence"/>
</dbReference>
<feature type="domain" description="Transposase IS116/IS110/IS902 C-terminal" evidence="1">
    <location>
        <begin position="29"/>
        <end position="84"/>
    </location>
</feature>
<dbReference type="PANTHER" id="PTHR33055:SF13">
    <property type="entry name" value="TRANSPOSASE"/>
    <property type="match status" value="1"/>
</dbReference>
<evidence type="ECO:0000313" key="2">
    <source>
        <dbReference type="EMBL" id="MFC3088050.1"/>
    </source>
</evidence>
<dbReference type="EMBL" id="JBHRSM010000047">
    <property type="protein sequence ID" value="MFC3088050.1"/>
    <property type="molecule type" value="Genomic_DNA"/>
</dbReference>
<sequence length="107" mass="11338">MAMLDTQVGGLERWIESVIAGEETSAVKARLLLSIPGIGPVSAAMLIAGMPELGRMTSGEAAAMTGLAPIPHDSGTMRAREQSQEVGAHCGMPYFKRHWLQPVTIPP</sequence>
<dbReference type="Pfam" id="PF02371">
    <property type="entry name" value="Transposase_20"/>
    <property type="match status" value="1"/>
</dbReference>
<gene>
    <name evidence="2" type="ORF">ACFOD6_18565</name>
</gene>
<protein>
    <submittedName>
        <fullName evidence="2">Transposase</fullName>
    </submittedName>
</protein>
<dbReference type="InterPro" id="IPR047650">
    <property type="entry name" value="Transpos_IS110"/>
</dbReference>
<organism evidence="2 3">
    <name type="scientific">Tabrizicola soli</name>
    <dbReference type="NCBI Taxonomy" id="2185115"/>
    <lineage>
        <taxon>Bacteria</taxon>
        <taxon>Pseudomonadati</taxon>
        <taxon>Pseudomonadota</taxon>
        <taxon>Alphaproteobacteria</taxon>
        <taxon>Rhodobacterales</taxon>
        <taxon>Paracoccaceae</taxon>
        <taxon>Tabrizicola</taxon>
    </lineage>
</organism>
<keyword evidence="3" id="KW-1185">Reference proteome</keyword>
<accession>A0ABV7E123</accession>
<dbReference type="RefSeq" id="WP_197647568.1">
    <property type="nucleotide sequence ID" value="NZ_JAEACP010000032.1"/>
</dbReference>
<name>A0ABV7E123_9RHOB</name>
<evidence type="ECO:0000259" key="1">
    <source>
        <dbReference type="Pfam" id="PF02371"/>
    </source>
</evidence>
<reference evidence="3" key="1">
    <citation type="journal article" date="2019" name="Int. J. Syst. Evol. Microbiol.">
        <title>The Global Catalogue of Microorganisms (GCM) 10K type strain sequencing project: providing services to taxonomists for standard genome sequencing and annotation.</title>
        <authorList>
            <consortium name="The Broad Institute Genomics Platform"/>
            <consortium name="The Broad Institute Genome Sequencing Center for Infectious Disease"/>
            <person name="Wu L."/>
            <person name="Ma J."/>
        </authorList>
    </citation>
    <scope>NUCLEOTIDE SEQUENCE [LARGE SCALE GENOMIC DNA]</scope>
    <source>
        <strain evidence="3">KCTC 62102</strain>
    </source>
</reference>